<dbReference type="PANTHER" id="PTHR43038:SF3">
    <property type="entry name" value="ABC TRANSPORTER G FAMILY MEMBER 20 ISOFORM X1"/>
    <property type="match status" value="1"/>
</dbReference>
<dbReference type="InterPro" id="IPR003439">
    <property type="entry name" value="ABC_transporter-like_ATP-bd"/>
</dbReference>
<dbReference type="SUPFAM" id="SSF52540">
    <property type="entry name" value="P-loop containing nucleoside triphosphate hydrolases"/>
    <property type="match status" value="1"/>
</dbReference>
<gene>
    <name evidence="4" type="ORF">TPAB3V08_LOCUS14684</name>
</gene>
<feature type="domain" description="YDG" evidence="3">
    <location>
        <begin position="1"/>
        <end position="56"/>
    </location>
</feature>
<proteinExistence type="predicted"/>
<evidence type="ECO:0000313" key="4">
    <source>
        <dbReference type="EMBL" id="CAG2067741.1"/>
    </source>
</evidence>
<accession>A0ABN7PQB5</accession>
<dbReference type="Pfam" id="PF02182">
    <property type="entry name" value="SAD_SRA"/>
    <property type="match status" value="1"/>
</dbReference>
<comment type="caution">
    <text evidence="4">The sequence shown here is derived from an EMBL/GenBank/DDBJ whole genome shotgun (WGS) entry which is preliminary data.</text>
</comment>
<evidence type="ECO:0000259" key="3">
    <source>
        <dbReference type="PROSITE" id="PS51015"/>
    </source>
</evidence>
<dbReference type="InterPro" id="IPR027417">
    <property type="entry name" value="P-loop_NTPase"/>
</dbReference>
<dbReference type="InterPro" id="IPR036987">
    <property type="entry name" value="SRA-YDG_sf"/>
</dbReference>
<dbReference type="InterPro" id="IPR003105">
    <property type="entry name" value="SRA_YDG"/>
</dbReference>
<evidence type="ECO:0000313" key="5">
    <source>
        <dbReference type="Proteomes" id="UP001153148"/>
    </source>
</evidence>
<dbReference type="PANTHER" id="PTHR43038">
    <property type="entry name" value="ATP-BINDING CASSETTE, SUB-FAMILY H, MEMBER 1"/>
    <property type="match status" value="1"/>
</dbReference>
<comment type="subcellular location">
    <subcellularLocation>
        <location evidence="2">Nucleus</location>
    </subcellularLocation>
</comment>
<dbReference type="EMBL" id="CAJPIN010074286">
    <property type="protein sequence ID" value="CAG2067741.1"/>
    <property type="molecule type" value="Genomic_DNA"/>
</dbReference>
<name>A0ABN7PQB5_TIMPD</name>
<dbReference type="SUPFAM" id="SSF88697">
    <property type="entry name" value="PUA domain-like"/>
    <property type="match status" value="1"/>
</dbReference>
<dbReference type="PROSITE" id="PS51015">
    <property type="entry name" value="YDG"/>
    <property type="match status" value="1"/>
</dbReference>
<keyword evidence="5" id="KW-1185">Reference proteome</keyword>
<dbReference type="Pfam" id="PF00005">
    <property type="entry name" value="ABC_tran"/>
    <property type="match status" value="1"/>
</dbReference>
<keyword evidence="1 2" id="KW-0539">Nucleus</keyword>
<organism evidence="4 5">
    <name type="scientific">Timema podura</name>
    <name type="common">Walking stick</name>
    <dbReference type="NCBI Taxonomy" id="61482"/>
    <lineage>
        <taxon>Eukaryota</taxon>
        <taxon>Metazoa</taxon>
        <taxon>Ecdysozoa</taxon>
        <taxon>Arthropoda</taxon>
        <taxon>Hexapoda</taxon>
        <taxon>Insecta</taxon>
        <taxon>Pterygota</taxon>
        <taxon>Neoptera</taxon>
        <taxon>Polyneoptera</taxon>
        <taxon>Phasmatodea</taxon>
        <taxon>Timematodea</taxon>
        <taxon>Timematoidea</taxon>
        <taxon>Timematidae</taxon>
        <taxon>Timema</taxon>
    </lineage>
</organism>
<sequence length="167" mass="18742">MNSYVTKTHLRLIRGAQLKSQVSPKTGYRYDGLYEVSNYTEVKQNGFRMYRFQLLRAGHQPPPPLALETSRIPNTDKAGVAGPSPDVVSPECNGRPILQSHLSKFRSRRQQALYVRHAFKHYGYSKNPNHVLGNHNMTVAKETIYGLLGASGCGKTTLLSCIVGRRR</sequence>
<evidence type="ECO:0000256" key="2">
    <source>
        <dbReference type="PROSITE-ProRule" id="PRU00358"/>
    </source>
</evidence>
<dbReference type="Proteomes" id="UP001153148">
    <property type="component" value="Unassembled WGS sequence"/>
</dbReference>
<reference evidence="4" key="1">
    <citation type="submission" date="2021-03" db="EMBL/GenBank/DDBJ databases">
        <authorList>
            <person name="Tran Van P."/>
        </authorList>
    </citation>
    <scope>NUCLEOTIDE SEQUENCE</scope>
</reference>
<protein>
    <recommendedName>
        <fullName evidence="3">YDG domain-containing protein</fullName>
    </recommendedName>
</protein>
<dbReference type="InterPro" id="IPR015947">
    <property type="entry name" value="PUA-like_sf"/>
</dbReference>
<dbReference type="Gene3D" id="2.30.280.10">
    <property type="entry name" value="SRA-YDG"/>
    <property type="match status" value="1"/>
</dbReference>
<dbReference type="Gene3D" id="3.40.50.300">
    <property type="entry name" value="P-loop containing nucleotide triphosphate hydrolases"/>
    <property type="match status" value="1"/>
</dbReference>
<evidence type="ECO:0000256" key="1">
    <source>
        <dbReference type="ARBA" id="ARBA00023242"/>
    </source>
</evidence>